<dbReference type="Pfam" id="PF07992">
    <property type="entry name" value="Pyr_redox_2"/>
    <property type="match status" value="1"/>
</dbReference>
<feature type="domain" description="FAD/NAD(P)-binding" evidence="6">
    <location>
        <begin position="2"/>
        <end position="108"/>
    </location>
</feature>
<evidence type="ECO:0000256" key="2">
    <source>
        <dbReference type="ARBA" id="ARBA00022630"/>
    </source>
</evidence>
<accession>A0A7W3TIF7</accession>
<dbReference type="Gene3D" id="3.50.50.60">
    <property type="entry name" value="FAD/NAD(P)-binding domain"/>
    <property type="match status" value="1"/>
</dbReference>
<evidence type="ECO:0000259" key="6">
    <source>
        <dbReference type="Pfam" id="PF07992"/>
    </source>
</evidence>
<dbReference type="PRINTS" id="PR00368">
    <property type="entry name" value="FADPNR"/>
</dbReference>
<dbReference type="InterPro" id="IPR036188">
    <property type="entry name" value="FAD/NAD-bd_sf"/>
</dbReference>
<reference evidence="8" key="1">
    <citation type="submission" date="2019-10" db="EMBL/GenBank/DDBJ databases">
        <title>Streptomyces sp. nov., a novel actinobacterium isolated from alkaline environment.</title>
        <authorList>
            <person name="Golinska P."/>
        </authorList>
    </citation>
    <scope>NUCLEOTIDE SEQUENCE [LARGE SCALE GENOMIC DNA]</scope>
    <source>
        <strain evidence="8">DSM 42118</strain>
    </source>
</reference>
<sequence length="109" mass="11408">MVVVGASLAGLHAARTLREEGFDGDLTLVGDEPHPPYDRPPLSKRALTAEGNAPDTTLPLTDVPGVEHRFGTPAVRLDPVARTVTLADGGELPWDGLVIATGARARPLP</sequence>
<name>A0A7W3TIF7_9ACTN</name>
<evidence type="ECO:0000256" key="1">
    <source>
        <dbReference type="ARBA" id="ARBA00001974"/>
    </source>
</evidence>
<gene>
    <name evidence="7" type="ORF">FNQ90_25325</name>
</gene>
<keyword evidence="3" id="KW-0274">FAD</keyword>
<feature type="non-terminal residue" evidence="7">
    <location>
        <position position="109"/>
    </location>
</feature>
<evidence type="ECO:0000256" key="4">
    <source>
        <dbReference type="ARBA" id="ARBA00023002"/>
    </source>
</evidence>
<keyword evidence="4" id="KW-0560">Oxidoreductase</keyword>
<dbReference type="Proteomes" id="UP000538929">
    <property type="component" value="Unassembled WGS sequence"/>
</dbReference>
<dbReference type="InterPro" id="IPR023753">
    <property type="entry name" value="FAD/NAD-binding_dom"/>
</dbReference>
<evidence type="ECO:0000256" key="5">
    <source>
        <dbReference type="SAM" id="MobiDB-lite"/>
    </source>
</evidence>
<dbReference type="PANTHER" id="PTHR43557">
    <property type="entry name" value="APOPTOSIS-INDUCING FACTOR 1"/>
    <property type="match status" value="1"/>
</dbReference>
<organism evidence="7 8">
    <name type="scientific">Streptomyces alkaliphilus</name>
    <dbReference type="NCBI Taxonomy" id="1472722"/>
    <lineage>
        <taxon>Bacteria</taxon>
        <taxon>Bacillati</taxon>
        <taxon>Actinomycetota</taxon>
        <taxon>Actinomycetes</taxon>
        <taxon>Kitasatosporales</taxon>
        <taxon>Streptomycetaceae</taxon>
        <taxon>Streptomyces</taxon>
    </lineage>
</organism>
<comment type="caution">
    <text evidence="7">The sequence shown here is derived from an EMBL/GenBank/DDBJ whole genome shotgun (WGS) entry which is preliminary data.</text>
</comment>
<dbReference type="EMBL" id="VKHT01001631">
    <property type="protein sequence ID" value="MBB0247352.1"/>
    <property type="molecule type" value="Genomic_DNA"/>
</dbReference>
<dbReference type="SUPFAM" id="SSF51905">
    <property type="entry name" value="FAD/NAD(P)-binding domain"/>
    <property type="match status" value="1"/>
</dbReference>
<keyword evidence="8" id="KW-1185">Reference proteome</keyword>
<dbReference type="GO" id="GO:0016651">
    <property type="term" value="F:oxidoreductase activity, acting on NAD(P)H"/>
    <property type="evidence" value="ECO:0007669"/>
    <property type="project" value="TreeGrafter"/>
</dbReference>
<evidence type="ECO:0000313" key="8">
    <source>
        <dbReference type="Proteomes" id="UP000538929"/>
    </source>
</evidence>
<protein>
    <submittedName>
        <fullName evidence="7">FAD-dependent oxidoreductase</fullName>
    </submittedName>
</protein>
<evidence type="ECO:0000313" key="7">
    <source>
        <dbReference type="EMBL" id="MBB0247352.1"/>
    </source>
</evidence>
<keyword evidence="2" id="KW-0285">Flavoprotein</keyword>
<feature type="region of interest" description="Disordered" evidence="5">
    <location>
        <begin position="31"/>
        <end position="65"/>
    </location>
</feature>
<proteinExistence type="predicted"/>
<dbReference type="GO" id="GO:0005737">
    <property type="term" value="C:cytoplasm"/>
    <property type="evidence" value="ECO:0007669"/>
    <property type="project" value="TreeGrafter"/>
</dbReference>
<evidence type="ECO:0000256" key="3">
    <source>
        <dbReference type="ARBA" id="ARBA00022827"/>
    </source>
</evidence>
<dbReference type="PANTHER" id="PTHR43557:SF2">
    <property type="entry name" value="RIESKE DOMAIN-CONTAINING PROTEIN-RELATED"/>
    <property type="match status" value="1"/>
</dbReference>
<dbReference type="AlphaFoldDB" id="A0A7W3TIF7"/>
<comment type="cofactor">
    <cofactor evidence="1">
        <name>FAD</name>
        <dbReference type="ChEBI" id="CHEBI:57692"/>
    </cofactor>
</comment>
<dbReference type="InterPro" id="IPR050446">
    <property type="entry name" value="FAD-oxidoreductase/Apoptosis"/>
</dbReference>